<gene>
    <name evidence="1" type="ORF">BN850_0137960</name>
</gene>
<dbReference type="AlphaFoldDB" id="W1ID48"/>
<name>W1ID48_9HYPO</name>
<sequence length="31" mass="3317">GMSRAGFAWLGPGLFYLLEIEGTGLMRVCNG</sequence>
<reference evidence="1" key="1">
    <citation type="submission" date="2013-05" db="EMBL/GenBank/DDBJ databases">
        <title>Draft genome sequences of six wheat associated Fusarium spp. isolates.</title>
        <authorList>
            <person name="Moolhuijzen P.M."/>
            <person name="Manners J.M."/>
            <person name="Wilcox S."/>
            <person name="Bellgard M.I."/>
            <person name="Gardiner D.M."/>
        </authorList>
    </citation>
    <scope>NUCLEOTIDE SEQUENCE</scope>
    <source>
        <strain evidence="1">CS3069</strain>
    </source>
</reference>
<geneLocation type="mitochondrion" evidence="1"/>
<proteinExistence type="predicted"/>
<feature type="non-terminal residue" evidence="1">
    <location>
        <position position="1"/>
    </location>
</feature>
<keyword evidence="1" id="KW-0496">Mitochondrion</keyword>
<evidence type="ECO:0000313" key="1">
    <source>
        <dbReference type="EMBL" id="CDL73408.1"/>
    </source>
</evidence>
<dbReference type="EMBL" id="HG321335">
    <property type="protein sequence ID" value="CEF82670.1"/>
    <property type="molecule type" value="Genomic_DNA"/>
</dbReference>
<organism evidence="1">
    <name type="scientific">Fusarium clavum</name>
    <dbReference type="NCBI Taxonomy" id="2594811"/>
    <lineage>
        <taxon>Eukaryota</taxon>
        <taxon>Fungi</taxon>
        <taxon>Dikarya</taxon>
        <taxon>Ascomycota</taxon>
        <taxon>Pezizomycotina</taxon>
        <taxon>Sordariomycetes</taxon>
        <taxon>Hypocreomycetidae</taxon>
        <taxon>Hypocreales</taxon>
        <taxon>Nectriaceae</taxon>
        <taxon>Fusarium</taxon>
        <taxon>Fusarium incarnatum-equiseti species complex</taxon>
    </lineage>
</organism>
<protein>
    <submittedName>
        <fullName evidence="1">Unclassified</fullName>
    </submittedName>
</protein>
<dbReference type="EMBL" id="CBMI010005073">
    <property type="protein sequence ID" value="CDL73408.1"/>
    <property type="molecule type" value="Genomic_DNA"/>
</dbReference>
<accession>W1ID48</accession>